<sequence length="136" mass="13726">MDEATVIGEAAARAGMSVGAWVGDTAVGRARMEAVGDELDEVGGAGLWSGRELVAALVALRAEVAALRRVPVVEVDAAAPAAKELPGQSFFGIPGLSDRAAVVEVLRRIDAVTAAVVEAMSSGARRSSPAGRSGQS</sequence>
<comment type="caution">
    <text evidence="1">The sequence shown here is derived from an EMBL/GenBank/DDBJ whole genome shotgun (WGS) entry which is preliminary data.</text>
</comment>
<proteinExistence type="predicted"/>
<reference evidence="2" key="1">
    <citation type="submission" date="2023-07" db="EMBL/GenBank/DDBJ databases">
        <title>30 novel species of actinomycetes from the DSMZ collection.</title>
        <authorList>
            <person name="Nouioui I."/>
        </authorList>
    </citation>
    <scope>NUCLEOTIDE SEQUENCE [LARGE SCALE GENOMIC DNA]</scope>
    <source>
        <strain evidence="2">DSM 45834</strain>
    </source>
</reference>
<keyword evidence="2" id="KW-1185">Reference proteome</keyword>
<evidence type="ECO:0000313" key="1">
    <source>
        <dbReference type="EMBL" id="MDT0353102.1"/>
    </source>
</evidence>
<organism evidence="1 2">
    <name type="scientific">Pseudonocardia charpentierae</name>
    <dbReference type="NCBI Taxonomy" id="3075545"/>
    <lineage>
        <taxon>Bacteria</taxon>
        <taxon>Bacillati</taxon>
        <taxon>Actinomycetota</taxon>
        <taxon>Actinomycetes</taxon>
        <taxon>Pseudonocardiales</taxon>
        <taxon>Pseudonocardiaceae</taxon>
        <taxon>Pseudonocardia</taxon>
    </lineage>
</organism>
<evidence type="ECO:0000313" key="2">
    <source>
        <dbReference type="Proteomes" id="UP001183202"/>
    </source>
</evidence>
<accession>A0ABU2NGL5</accession>
<protein>
    <submittedName>
        <fullName evidence="1">Uncharacterized protein</fullName>
    </submittedName>
</protein>
<dbReference type="RefSeq" id="WP_311559615.1">
    <property type="nucleotide sequence ID" value="NZ_JAVREJ010000026.1"/>
</dbReference>
<name>A0ABU2NGL5_9PSEU</name>
<dbReference type="EMBL" id="JAVREJ010000026">
    <property type="protein sequence ID" value="MDT0353102.1"/>
    <property type="molecule type" value="Genomic_DNA"/>
</dbReference>
<dbReference type="Proteomes" id="UP001183202">
    <property type="component" value="Unassembled WGS sequence"/>
</dbReference>
<gene>
    <name evidence="1" type="ORF">RM445_26670</name>
</gene>